<feature type="transmembrane region" description="Helical" evidence="1">
    <location>
        <begin position="181"/>
        <end position="205"/>
    </location>
</feature>
<keyword evidence="1" id="KW-1133">Transmembrane helix</keyword>
<name>A0A061F7Y7_THECC</name>
<feature type="chain" id="PRO_5001597742" evidence="2">
    <location>
        <begin position="19"/>
        <end position="212"/>
    </location>
</feature>
<protein>
    <submittedName>
        <fullName evidence="3">Uncharacterized protein</fullName>
    </submittedName>
</protein>
<dbReference type="Proteomes" id="UP000026915">
    <property type="component" value="Chromosome 7"/>
</dbReference>
<feature type="signal peptide" evidence="2">
    <location>
        <begin position="1"/>
        <end position="18"/>
    </location>
</feature>
<dbReference type="AlphaFoldDB" id="A0A061F7Y7"/>
<keyword evidence="1" id="KW-0812">Transmembrane</keyword>
<sequence length="212" mass="24155">MPTCFLFLFFSFSFFSFSLSPLLPSPTCLPLFTTVASSLPFLSKPVTKSLIFSPFLLPFSALKSADFQLNFQQQNFSILAAQSCPIFLHKLPANSSNFSQNFQLFLPPKIAAKSSLFLPQSAAKPCQEKSRIFHSSLPLPRFFFLFSFPFFCLAFGSFFPLRNRLLFISFLLSSHMAGPTIISTLFSFVFFIFLSFFLSFVWPAIHLTWFQI</sequence>
<dbReference type="EMBL" id="CM001885">
    <property type="protein sequence ID" value="EOY12998.1"/>
    <property type="molecule type" value="Genomic_DNA"/>
</dbReference>
<evidence type="ECO:0000256" key="1">
    <source>
        <dbReference type="SAM" id="Phobius"/>
    </source>
</evidence>
<evidence type="ECO:0000313" key="4">
    <source>
        <dbReference type="Proteomes" id="UP000026915"/>
    </source>
</evidence>
<keyword evidence="1" id="KW-0472">Membrane</keyword>
<evidence type="ECO:0000313" key="3">
    <source>
        <dbReference type="EMBL" id="EOY12998.1"/>
    </source>
</evidence>
<accession>A0A061F7Y7</accession>
<feature type="transmembrane region" description="Helical" evidence="1">
    <location>
        <begin position="142"/>
        <end position="161"/>
    </location>
</feature>
<reference evidence="3 4" key="1">
    <citation type="journal article" date="2013" name="Genome Biol.">
        <title>The genome sequence of the most widely cultivated cacao type and its use to identify candidate genes regulating pod color.</title>
        <authorList>
            <person name="Motamayor J.C."/>
            <person name="Mockaitis K."/>
            <person name="Schmutz J."/>
            <person name="Haiminen N."/>
            <person name="Iii D.L."/>
            <person name="Cornejo O."/>
            <person name="Findley S.D."/>
            <person name="Zheng P."/>
            <person name="Utro F."/>
            <person name="Royaert S."/>
            <person name="Saski C."/>
            <person name="Jenkins J."/>
            <person name="Podicheti R."/>
            <person name="Zhao M."/>
            <person name="Scheffler B.E."/>
            <person name="Stack J.C."/>
            <person name="Feltus F.A."/>
            <person name="Mustiga G.M."/>
            <person name="Amores F."/>
            <person name="Phillips W."/>
            <person name="Marelli J.P."/>
            <person name="May G.D."/>
            <person name="Shapiro H."/>
            <person name="Ma J."/>
            <person name="Bustamante C.D."/>
            <person name="Schnell R.J."/>
            <person name="Main D."/>
            <person name="Gilbert D."/>
            <person name="Parida L."/>
            <person name="Kuhn D.N."/>
        </authorList>
    </citation>
    <scope>NUCLEOTIDE SEQUENCE [LARGE SCALE GENOMIC DNA]</scope>
    <source>
        <strain evidence="4">cv. Matina 1-6</strain>
    </source>
</reference>
<organism evidence="3 4">
    <name type="scientific">Theobroma cacao</name>
    <name type="common">Cacao</name>
    <name type="synonym">Cocoa</name>
    <dbReference type="NCBI Taxonomy" id="3641"/>
    <lineage>
        <taxon>Eukaryota</taxon>
        <taxon>Viridiplantae</taxon>
        <taxon>Streptophyta</taxon>
        <taxon>Embryophyta</taxon>
        <taxon>Tracheophyta</taxon>
        <taxon>Spermatophyta</taxon>
        <taxon>Magnoliopsida</taxon>
        <taxon>eudicotyledons</taxon>
        <taxon>Gunneridae</taxon>
        <taxon>Pentapetalae</taxon>
        <taxon>rosids</taxon>
        <taxon>malvids</taxon>
        <taxon>Malvales</taxon>
        <taxon>Malvaceae</taxon>
        <taxon>Byttnerioideae</taxon>
        <taxon>Theobroma</taxon>
    </lineage>
</organism>
<proteinExistence type="predicted"/>
<keyword evidence="4" id="KW-1185">Reference proteome</keyword>
<dbReference type="InParanoid" id="A0A061F7Y7"/>
<gene>
    <name evidence="3" type="ORF">TCM_031506</name>
</gene>
<evidence type="ECO:0000256" key="2">
    <source>
        <dbReference type="SAM" id="SignalP"/>
    </source>
</evidence>
<keyword evidence="2" id="KW-0732">Signal</keyword>
<dbReference type="HOGENOM" id="CLU_1301620_0_0_1"/>
<dbReference type="Gramene" id="EOY12998">
    <property type="protein sequence ID" value="EOY12998"/>
    <property type="gene ID" value="TCM_031506"/>
</dbReference>